<dbReference type="Gene3D" id="2.40.10.220">
    <property type="entry name" value="predicted glycosyltransferase like domains"/>
    <property type="match status" value="1"/>
</dbReference>
<protein>
    <submittedName>
        <fullName evidence="2">Pilus assembly protein PilZ</fullName>
    </submittedName>
</protein>
<dbReference type="SUPFAM" id="SSF141371">
    <property type="entry name" value="PilZ domain-like"/>
    <property type="match status" value="1"/>
</dbReference>
<evidence type="ECO:0000313" key="2">
    <source>
        <dbReference type="EMBL" id="OZY86744.1"/>
    </source>
</evidence>
<keyword evidence="3" id="KW-1185">Reference proteome</keyword>
<evidence type="ECO:0000259" key="1">
    <source>
        <dbReference type="Pfam" id="PF07238"/>
    </source>
</evidence>
<dbReference type="AlphaFoldDB" id="A0A266QA35"/>
<accession>A0A266QA35</accession>
<dbReference type="Pfam" id="PF07238">
    <property type="entry name" value="PilZ"/>
    <property type="match status" value="1"/>
</dbReference>
<dbReference type="EMBL" id="NHNI01000001">
    <property type="protein sequence ID" value="OZY86744.1"/>
    <property type="molecule type" value="Genomic_DNA"/>
</dbReference>
<name>A0A266QA35_9GAMM</name>
<gene>
    <name evidence="2" type="ORF">CBP51_06960</name>
</gene>
<dbReference type="InterPro" id="IPR009875">
    <property type="entry name" value="PilZ_domain"/>
</dbReference>
<proteinExistence type="predicted"/>
<dbReference type="Proteomes" id="UP000216101">
    <property type="component" value="Unassembled WGS sequence"/>
</dbReference>
<dbReference type="STRING" id="1209072.GCA_000766945_01517"/>
<evidence type="ECO:0000313" key="3">
    <source>
        <dbReference type="Proteomes" id="UP000216101"/>
    </source>
</evidence>
<sequence>MSDKEQRRHVRTNFSCRINIAHDSIGELQVKTRDVSDGGVFVVLEPEHIPPVGTRLKGQVQGLMEDAPVLEMEVVRVEPSGVGLRFVQAD</sequence>
<dbReference type="GO" id="GO:0035438">
    <property type="term" value="F:cyclic-di-GMP binding"/>
    <property type="evidence" value="ECO:0007669"/>
    <property type="project" value="InterPro"/>
</dbReference>
<reference evidence="3" key="1">
    <citation type="submission" date="2017-05" db="EMBL/GenBank/DDBJ databases">
        <authorList>
            <person name="Barney B.M."/>
        </authorList>
    </citation>
    <scope>NUCLEOTIDE SEQUENCE [LARGE SCALE GENOMIC DNA]</scope>
    <source>
        <strain evidence="3">PSBB022</strain>
    </source>
</reference>
<organism evidence="2 3">
    <name type="scientific">Cellvibrio mixtus</name>
    <dbReference type="NCBI Taxonomy" id="39650"/>
    <lineage>
        <taxon>Bacteria</taxon>
        <taxon>Pseudomonadati</taxon>
        <taxon>Pseudomonadota</taxon>
        <taxon>Gammaproteobacteria</taxon>
        <taxon>Cellvibrionales</taxon>
        <taxon>Cellvibrionaceae</taxon>
        <taxon>Cellvibrio</taxon>
    </lineage>
</organism>
<comment type="caution">
    <text evidence="2">The sequence shown here is derived from an EMBL/GenBank/DDBJ whole genome shotgun (WGS) entry which is preliminary data.</text>
</comment>
<feature type="domain" description="PilZ" evidence="1">
    <location>
        <begin position="5"/>
        <end position="88"/>
    </location>
</feature>
<dbReference type="RefSeq" id="WP_078045297.1">
    <property type="nucleotide sequence ID" value="NZ_NHNI01000001.1"/>
</dbReference>